<evidence type="ECO:0000313" key="2">
    <source>
        <dbReference type="Proteomes" id="UP000249340"/>
    </source>
</evidence>
<sequence>MSKVIYLDQNHWITMARARFAPEKIQKAEEREAATALWELAATGQVRLPLSMAHLVETAHRGLKSSRRRLARAMLDGYGGWHMLNPLVVRRYELVGAFSGTKLTATDVFTTAANSPFFNYTPSISAAAPTAAHRPAGLSWQVAWASALLEDTLSPEELAASNAVIERWAATLSTLAQYMRDHPGDRGIRLVTAAHMLGDQGRDIAQALLIAGISSENASALLNEETVVDFFARLPFNGGVLEITQARLRNASDKWVRNDLNDLFYLACAAGYADHVVAEKKTGVFLQQASRGLNTPRALVHVNLRSLVHDLQTPQETGRHP</sequence>
<dbReference type="RefSeq" id="WP_111489405.1">
    <property type="nucleotide sequence ID" value="NZ_CP031264.1"/>
</dbReference>
<dbReference type="EMBL" id="CP031264">
    <property type="protein sequence ID" value="AXI76127.1"/>
    <property type="molecule type" value="Genomic_DNA"/>
</dbReference>
<proteinExistence type="predicted"/>
<name>A0A345SQX2_9ACTN</name>
<protein>
    <recommendedName>
        <fullName evidence="3">PIN domain-containing protein</fullName>
    </recommendedName>
</protein>
<organism evidence="1 2">
    <name type="scientific">Peterkaempfera bronchialis</name>
    <dbReference type="NCBI Taxonomy" id="2126346"/>
    <lineage>
        <taxon>Bacteria</taxon>
        <taxon>Bacillati</taxon>
        <taxon>Actinomycetota</taxon>
        <taxon>Actinomycetes</taxon>
        <taxon>Kitasatosporales</taxon>
        <taxon>Streptomycetaceae</taxon>
        <taxon>Peterkaempfera</taxon>
    </lineage>
</organism>
<reference evidence="2" key="1">
    <citation type="submission" date="2018-07" db="EMBL/GenBank/DDBJ databases">
        <title>Streptacidiphilus bronchialis DSM 106435 chromosome.</title>
        <authorList>
            <person name="Batra D."/>
            <person name="Gulvik C.A."/>
        </authorList>
    </citation>
    <scope>NUCLEOTIDE SEQUENCE [LARGE SCALE GENOMIC DNA]</scope>
    <source>
        <strain evidence="2">DSM 106435</strain>
    </source>
</reference>
<dbReference type="AlphaFoldDB" id="A0A345SQX2"/>
<keyword evidence="2" id="KW-1185">Reference proteome</keyword>
<gene>
    <name evidence="1" type="ORF">C7M71_000135</name>
</gene>
<evidence type="ECO:0000313" key="1">
    <source>
        <dbReference type="EMBL" id="AXI76127.1"/>
    </source>
</evidence>
<dbReference type="OrthoDB" id="4136070at2"/>
<accession>A0A345SQX2</accession>
<evidence type="ECO:0008006" key="3">
    <source>
        <dbReference type="Google" id="ProtNLM"/>
    </source>
</evidence>
<dbReference type="KEGG" id="stri:C7M71_000135"/>
<dbReference type="Proteomes" id="UP000249340">
    <property type="component" value="Chromosome"/>
</dbReference>